<comment type="caution">
    <text evidence="1">The sequence shown here is derived from an EMBL/GenBank/DDBJ whole genome shotgun (WGS) entry which is preliminary data.</text>
</comment>
<sequence>MLNNMKIKCGPEYYMYCDKAIENEVPSLLKEHQAKNVLIVHGTRSWQVAKPFLTFLNDPNYRFVYHTYSGECSYQEAGVLDQIIQDNNIDFVIGVGGGKLCDLVGVTGHLSNVTYGVIPTLASNCAPWTPLSVMYKENGEAEGKSEHYKRQAAFLITDPNLVIDSPVEYFIAGLADTLAKWYESVAILEQSSLENEPFLQMAKAATEVCRQAILNDGSKAIEDMKHKVVSDEFVRLSEIIIAVAGLVGGLGDKYARNAAAHALHDGMGKYIPASHEYLHGEKVAYGILYQLALEDKWDEIDALMPMYKELKLPLSMHQMNLYPQDEQVVDQIVAFMDGKEKVHLIPIEINPAILKDKLLRLEDYMTRYQ</sequence>
<dbReference type="Proteomes" id="UP000308836">
    <property type="component" value="Unassembled WGS sequence"/>
</dbReference>
<organism evidence="1 2">
    <name type="scientific">Dubosiella muris</name>
    <dbReference type="NCBI Taxonomy" id="3038133"/>
    <lineage>
        <taxon>Bacteria</taxon>
        <taxon>Bacillati</taxon>
        <taxon>Bacillota</taxon>
        <taxon>Erysipelotrichia</taxon>
        <taxon>Erysipelotrichales</taxon>
        <taxon>Erysipelotrichaceae</taxon>
        <taxon>Dubosiella</taxon>
    </lineage>
</organism>
<name>A0AC61R5C4_9FIRM</name>
<proteinExistence type="predicted"/>
<evidence type="ECO:0000313" key="2">
    <source>
        <dbReference type="Proteomes" id="UP000308836"/>
    </source>
</evidence>
<protein>
    <submittedName>
        <fullName evidence="1">Iron-containing alcohol dehydrogenase family protein</fullName>
    </submittedName>
</protein>
<accession>A0AC61R5C4</accession>
<dbReference type="EMBL" id="SRYG01000021">
    <property type="protein sequence ID" value="TGY65195.1"/>
    <property type="molecule type" value="Genomic_DNA"/>
</dbReference>
<keyword evidence="2" id="KW-1185">Reference proteome</keyword>
<gene>
    <name evidence="1" type="ORF">E5336_09835</name>
</gene>
<reference evidence="1" key="1">
    <citation type="submission" date="2019-04" db="EMBL/GenBank/DDBJ databases">
        <title>Microbes associate with the intestines of laboratory mice.</title>
        <authorList>
            <person name="Navarre W."/>
            <person name="Wong E."/>
            <person name="Huang K."/>
            <person name="Tropini C."/>
            <person name="Ng K."/>
            <person name="Yu B."/>
        </authorList>
    </citation>
    <scope>NUCLEOTIDE SEQUENCE</scope>
    <source>
        <strain evidence="1">NM09_H32</strain>
    </source>
</reference>
<evidence type="ECO:0000313" key="1">
    <source>
        <dbReference type="EMBL" id="TGY65195.1"/>
    </source>
</evidence>